<gene>
    <name evidence="1" type="ORF">BLX24_29010</name>
</gene>
<keyword evidence="2" id="KW-1185">Reference proteome</keyword>
<dbReference type="RefSeq" id="WP_071506731.1">
    <property type="nucleotide sequence ID" value="NZ_MORL01000049.1"/>
</dbReference>
<dbReference type="Proteomes" id="UP000181790">
    <property type="component" value="Unassembled WGS sequence"/>
</dbReference>
<evidence type="ECO:0008006" key="3">
    <source>
        <dbReference type="Google" id="ProtNLM"/>
    </source>
</evidence>
<dbReference type="AlphaFoldDB" id="A0A1S2VBN5"/>
<evidence type="ECO:0000313" key="2">
    <source>
        <dbReference type="Proteomes" id="UP000181790"/>
    </source>
</evidence>
<proteinExistence type="predicted"/>
<evidence type="ECO:0000313" key="1">
    <source>
        <dbReference type="EMBL" id="OIN55626.1"/>
    </source>
</evidence>
<dbReference type="OrthoDB" id="5380364at2"/>
<protein>
    <recommendedName>
        <fullName evidence="3">Amidoligase enzyme</fullName>
    </recommendedName>
</protein>
<reference evidence="1 2" key="1">
    <citation type="submission" date="2016-10" db="EMBL/GenBank/DDBJ databases">
        <title>Arsenicibacter rosenii gen. nov., sp. nov., an efficient arsenic-methylating bacterium isolated from an arsenic-contaminated paddy soil.</title>
        <authorList>
            <person name="Huang K."/>
        </authorList>
    </citation>
    <scope>NUCLEOTIDE SEQUENCE [LARGE SCALE GENOMIC DNA]</scope>
    <source>
        <strain evidence="1 2">SM-1</strain>
    </source>
</reference>
<organism evidence="1 2">
    <name type="scientific">Arsenicibacter rosenii</name>
    <dbReference type="NCBI Taxonomy" id="1750698"/>
    <lineage>
        <taxon>Bacteria</taxon>
        <taxon>Pseudomonadati</taxon>
        <taxon>Bacteroidota</taxon>
        <taxon>Cytophagia</taxon>
        <taxon>Cytophagales</taxon>
        <taxon>Spirosomataceae</taxon>
        <taxon>Arsenicibacter</taxon>
    </lineage>
</organism>
<comment type="caution">
    <text evidence="1">The sequence shown here is derived from an EMBL/GenBank/DDBJ whole genome shotgun (WGS) entry which is preliminary data.</text>
</comment>
<dbReference type="PANTHER" id="PTHR36847:SF1">
    <property type="entry name" value="AMIDOLIGASE ENZYME"/>
    <property type="match status" value="1"/>
</dbReference>
<sequence>METQQILSNASLTKTEKIRQLLALGLTRRQVADLTGGNYGFVQNVFARYWPEQVRSRRADASADIFRFIPFNRKFGVEIEAHNISREALAEALRQAGITVAVEGYNHTTRRHWKLVTDGSLSGNNTFELVSPILEGQAGIDELQIVCRVLKQKNAYINRTCGLHIHFDAVNLELAQVKNLIVNYARFESIIDSFMPNSRRGNTNYFCKSVQGLADQVDQARTMNGLISLQRTRYQKINLQSYVRHQTIEFRQHSGTIEFEKIANWVLFLHNLVEFSRTKRVEASAATMQSLREFQQPEIVTYINNRISDLAA</sequence>
<dbReference type="InterPro" id="IPR022025">
    <property type="entry name" value="Amidoligase_2"/>
</dbReference>
<accession>A0A1S2VBN5</accession>
<dbReference type="EMBL" id="MORL01000049">
    <property type="protein sequence ID" value="OIN55626.1"/>
    <property type="molecule type" value="Genomic_DNA"/>
</dbReference>
<dbReference type="PANTHER" id="PTHR36847">
    <property type="entry name" value="AMIDOLIGASE ENZYME"/>
    <property type="match status" value="1"/>
</dbReference>
<name>A0A1S2VBN5_9BACT</name>
<dbReference type="Pfam" id="PF12224">
    <property type="entry name" value="Amidoligase_2"/>
    <property type="match status" value="1"/>
</dbReference>